<dbReference type="InterPro" id="IPR006059">
    <property type="entry name" value="SBP"/>
</dbReference>
<comment type="caution">
    <text evidence="4">The sequence shown here is derived from an EMBL/GenBank/DDBJ whole genome shotgun (WGS) entry which is preliminary data.</text>
</comment>
<keyword evidence="2" id="KW-0732">Signal</keyword>
<feature type="domain" description="DUF3502" evidence="3">
    <location>
        <begin position="491"/>
        <end position="564"/>
    </location>
</feature>
<evidence type="ECO:0000259" key="3">
    <source>
        <dbReference type="Pfam" id="PF12010"/>
    </source>
</evidence>
<feature type="compositionally biased region" description="Low complexity" evidence="1">
    <location>
        <begin position="33"/>
        <end position="53"/>
    </location>
</feature>
<dbReference type="InterPro" id="IPR050490">
    <property type="entry name" value="Bact_solute-bd_prot1"/>
</dbReference>
<evidence type="ECO:0000313" key="4">
    <source>
        <dbReference type="EMBL" id="MBB6671979.1"/>
    </source>
</evidence>
<evidence type="ECO:0000313" key="5">
    <source>
        <dbReference type="Proteomes" id="UP000547209"/>
    </source>
</evidence>
<feature type="chain" id="PRO_5038810608" evidence="2">
    <location>
        <begin position="24"/>
        <end position="570"/>
    </location>
</feature>
<protein>
    <submittedName>
        <fullName evidence="4">Extracellular solute-binding protein</fullName>
    </submittedName>
</protein>
<dbReference type="SUPFAM" id="SSF53850">
    <property type="entry name" value="Periplasmic binding protein-like II"/>
    <property type="match status" value="1"/>
</dbReference>
<feature type="region of interest" description="Disordered" evidence="1">
    <location>
        <begin position="31"/>
        <end position="53"/>
    </location>
</feature>
<accession>A0A7X0VGU2</accession>
<dbReference type="RefSeq" id="WP_185143453.1">
    <property type="nucleotide sequence ID" value="NZ_JACJVP010000024.1"/>
</dbReference>
<dbReference type="PANTHER" id="PTHR43649:SF17">
    <property type="entry name" value="ABC TRANSPORTER SOLUTE BINDING PROTEIN-SUGAR TRANSPORT"/>
    <property type="match status" value="1"/>
</dbReference>
<dbReference type="InterPro" id="IPR022627">
    <property type="entry name" value="DUF3502"/>
</dbReference>
<sequence length="570" mass="63072">MKKKRVQTVSGVFAVSLVALSLAACSGNKENGADSSASGSASPTASATASGEASGAKLDPVTLNVMLWGDKPKQFDDVVAEFERQTKDSLNVKLNVTFTPQADYINKLKLKLSAGEQVDIAFDAPWMNMNTFIAQDNYTNLDPYFKNDKYPGLKKAFGDGFLGNNKFAGPDGQLHTYGVPLGQYLGDLSVIYYRKDLAAKYGMADLKTYEDLQAYYDKVLANDKNTIPFVVKNDGQYGAVTAIQGNTDQPFKFRSNLWDVNLGPNVIATAQIENRKVVNVTITGDSTDNIAKLPAPFDKPDYSTDVAIREWHDKGYIEKEPIVRKDARGTFTAGKGASMMEGLSNFDTINAQLKSGVPTAELGVFVTQKTAREQVQPNPYLISDFRVWNFLAIPKTSANADRAMAFLDWIFQSQDNHDLFELGIKGKNWEPVGDDKFKYPDGVDLTQNYNFPGYMLTWNPTYIRLSANVPDELVSSYRYLADEKTYVKSALAGFAFNQDAVKNQLANPDFTTLTNEQLSFKLGMVADPAEGLAKLQKKWDGNKRLQKDIADIKAELTKQLQAFLDQQPAQ</sequence>
<gene>
    <name evidence="4" type="ORF">H7C19_14915</name>
</gene>
<dbReference type="PANTHER" id="PTHR43649">
    <property type="entry name" value="ARABINOSE-BINDING PROTEIN-RELATED"/>
    <property type="match status" value="1"/>
</dbReference>
<evidence type="ECO:0000256" key="2">
    <source>
        <dbReference type="SAM" id="SignalP"/>
    </source>
</evidence>
<dbReference type="EMBL" id="JACJVP010000024">
    <property type="protein sequence ID" value="MBB6671979.1"/>
    <property type="molecule type" value="Genomic_DNA"/>
</dbReference>
<dbReference type="Pfam" id="PF01547">
    <property type="entry name" value="SBP_bac_1"/>
    <property type="match status" value="1"/>
</dbReference>
<name>A0A7X0VGU2_9BACL</name>
<dbReference type="Proteomes" id="UP000547209">
    <property type="component" value="Unassembled WGS sequence"/>
</dbReference>
<feature type="signal peptide" evidence="2">
    <location>
        <begin position="1"/>
        <end position="23"/>
    </location>
</feature>
<reference evidence="4 5" key="1">
    <citation type="submission" date="2020-08" db="EMBL/GenBank/DDBJ databases">
        <title>Cohnella phylogeny.</title>
        <authorList>
            <person name="Dunlap C."/>
        </authorList>
    </citation>
    <scope>NUCLEOTIDE SEQUENCE [LARGE SCALE GENOMIC DNA]</scope>
    <source>
        <strain evidence="4 5">DSM 28246</strain>
    </source>
</reference>
<dbReference type="PROSITE" id="PS51257">
    <property type="entry name" value="PROKAR_LIPOPROTEIN"/>
    <property type="match status" value="1"/>
</dbReference>
<keyword evidence="5" id="KW-1185">Reference proteome</keyword>
<organism evidence="4 5">
    <name type="scientific">Cohnella nanjingensis</name>
    <dbReference type="NCBI Taxonomy" id="1387779"/>
    <lineage>
        <taxon>Bacteria</taxon>
        <taxon>Bacillati</taxon>
        <taxon>Bacillota</taxon>
        <taxon>Bacilli</taxon>
        <taxon>Bacillales</taxon>
        <taxon>Paenibacillaceae</taxon>
        <taxon>Cohnella</taxon>
    </lineage>
</organism>
<dbReference type="Gene3D" id="3.40.190.10">
    <property type="entry name" value="Periplasmic binding protein-like II"/>
    <property type="match status" value="4"/>
</dbReference>
<dbReference type="AlphaFoldDB" id="A0A7X0VGU2"/>
<evidence type="ECO:0000256" key="1">
    <source>
        <dbReference type="SAM" id="MobiDB-lite"/>
    </source>
</evidence>
<dbReference type="Pfam" id="PF12010">
    <property type="entry name" value="DUF3502"/>
    <property type="match status" value="1"/>
</dbReference>
<proteinExistence type="predicted"/>